<keyword evidence="1" id="KW-1133">Transmembrane helix</keyword>
<protein>
    <submittedName>
        <fullName evidence="2">ABC-2 type transporter</fullName>
    </submittedName>
</protein>
<organism evidence="2 3">
    <name type="scientific">Fervidobacterium gondwanense DSM 13020</name>
    <dbReference type="NCBI Taxonomy" id="1121883"/>
    <lineage>
        <taxon>Bacteria</taxon>
        <taxon>Thermotogati</taxon>
        <taxon>Thermotogota</taxon>
        <taxon>Thermotogae</taxon>
        <taxon>Thermotogales</taxon>
        <taxon>Fervidobacteriaceae</taxon>
        <taxon>Fervidobacterium</taxon>
    </lineage>
</organism>
<dbReference type="STRING" id="1121883.SAMN02745226_01057"/>
<dbReference type="PANTHER" id="PTHR43229:SF2">
    <property type="entry name" value="NODULATION PROTEIN J"/>
    <property type="match status" value="1"/>
</dbReference>
<feature type="transmembrane region" description="Helical" evidence="1">
    <location>
        <begin position="83"/>
        <end position="101"/>
    </location>
</feature>
<gene>
    <name evidence="2" type="ORF">SAMN02745226_01057</name>
</gene>
<accession>A0A1M7SLT0</accession>
<reference evidence="3" key="1">
    <citation type="submission" date="2016-12" db="EMBL/GenBank/DDBJ databases">
        <authorList>
            <person name="Varghese N."/>
            <person name="Submissions S."/>
        </authorList>
    </citation>
    <scope>NUCLEOTIDE SEQUENCE [LARGE SCALE GENOMIC DNA]</scope>
    <source>
        <strain evidence="3">DSM 13020</strain>
    </source>
</reference>
<name>A0A1M7SLT0_FERGO</name>
<feature type="transmembrane region" description="Helical" evidence="1">
    <location>
        <begin position="20"/>
        <end position="39"/>
    </location>
</feature>
<dbReference type="AlphaFoldDB" id="A0A1M7SLT0"/>
<evidence type="ECO:0000313" key="2">
    <source>
        <dbReference type="EMBL" id="SHN59376.1"/>
    </source>
</evidence>
<keyword evidence="1" id="KW-0472">Membrane</keyword>
<dbReference type="PANTHER" id="PTHR43229">
    <property type="entry name" value="NODULATION PROTEIN J"/>
    <property type="match status" value="1"/>
</dbReference>
<sequence>MGIYGFDLLIAGLCLLFKQITQLSYVFSFILLFLSGSVIPFENLPEIVRKIGLMLPLTQGVLLGKKIVFEDLSMSAATGSSDFLWLVISSLVYLTLGVLGYKKCEKIAKEKGILSHY</sequence>
<dbReference type="InterPro" id="IPR051784">
    <property type="entry name" value="Nod_factor_ABC_transporter"/>
</dbReference>
<proteinExistence type="predicted"/>
<keyword evidence="1" id="KW-0812">Transmembrane</keyword>
<dbReference type="OrthoDB" id="9815972at2"/>
<dbReference type="RefSeq" id="WP_072759101.1">
    <property type="nucleotide sequence ID" value="NZ_FRDJ01000004.1"/>
</dbReference>
<dbReference type="Proteomes" id="UP000184207">
    <property type="component" value="Unassembled WGS sequence"/>
</dbReference>
<evidence type="ECO:0000256" key="1">
    <source>
        <dbReference type="SAM" id="Phobius"/>
    </source>
</evidence>
<dbReference type="EMBL" id="FRDJ01000004">
    <property type="protein sequence ID" value="SHN59376.1"/>
    <property type="molecule type" value="Genomic_DNA"/>
</dbReference>
<evidence type="ECO:0000313" key="3">
    <source>
        <dbReference type="Proteomes" id="UP000184207"/>
    </source>
</evidence>
<keyword evidence="3" id="KW-1185">Reference proteome</keyword>